<proteinExistence type="predicted"/>
<name>A0A644ZRH0_9ZZZZ</name>
<dbReference type="AlphaFoldDB" id="A0A644ZRH0"/>
<evidence type="ECO:0000313" key="1">
    <source>
        <dbReference type="EMBL" id="MPM43560.1"/>
    </source>
</evidence>
<dbReference type="EMBL" id="VSSQ01010151">
    <property type="protein sequence ID" value="MPM43560.1"/>
    <property type="molecule type" value="Genomic_DNA"/>
</dbReference>
<gene>
    <name evidence="1" type="ORF">SDC9_90237</name>
</gene>
<protein>
    <submittedName>
        <fullName evidence="1">Uncharacterized protein</fullName>
    </submittedName>
</protein>
<organism evidence="1">
    <name type="scientific">bioreactor metagenome</name>
    <dbReference type="NCBI Taxonomy" id="1076179"/>
    <lineage>
        <taxon>unclassified sequences</taxon>
        <taxon>metagenomes</taxon>
        <taxon>ecological metagenomes</taxon>
    </lineage>
</organism>
<accession>A0A644ZRH0</accession>
<comment type="caution">
    <text evidence="1">The sequence shown here is derived from an EMBL/GenBank/DDBJ whole genome shotgun (WGS) entry which is preliminary data.</text>
</comment>
<reference evidence="1" key="1">
    <citation type="submission" date="2019-08" db="EMBL/GenBank/DDBJ databases">
        <authorList>
            <person name="Kucharzyk K."/>
            <person name="Murdoch R.W."/>
            <person name="Higgins S."/>
            <person name="Loffler F."/>
        </authorList>
    </citation>
    <scope>NUCLEOTIDE SEQUENCE</scope>
</reference>
<sequence>MRGVHTGKENVVVGCRRTRPFLSIGAGIEDDVAPRNDIEFPPRKQRAEFSQVVRHGKVDRDIVRKEIDVR</sequence>